<evidence type="ECO:0000256" key="3">
    <source>
        <dbReference type="ARBA" id="ARBA00022692"/>
    </source>
</evidence>
<dbReference type="GO" id="GO:0016020">
    <property type="term" value="C:membrane"/>
    <property type="evidence" value="ECO:0007669"/>
    <property type="project" value="UniProtKB-SubCell"/>
</dbReference>
<evidence type="ECO:0000256" key="5">
    <source>
        <dbReference type="ARBA" id="ARBA00023136"/>
    </source>
</evidence>
<evidence type="ECO:0000313" key="8">
    <source>
        <dbReference type="EMBL" id="SFJ96454.1"/>
    </source>
</evidence>
<feature type="region of interest" description="Disordered" evidence="6">
    <location>
        <begin position="105"/>
        <end position="124"/>
    </location>
</feature>
<evidence type="ECO:0000256" key="1">
    <source>
        <dbReference type="ARBA" id="ARBA00004167"/>
    </source>
</evidence>
<evidence type="ECO:0000256" key="2">
    <source>
        <dbReference type="ARBA" id="ARBA00010265"/>
    </source>
</evidence>
<keyword evidence="5 7" id="KW-0472">Membrane</keyword>
<comment type="similarity">
    <text evidence="2">Belongs to the TrbI/VirB10 family.</text>
</comment>
<evidence type="ECO:0000313" key="9">
    <source>
        <dbReference type="Proteomes" id="UP000243374"/>
    </source>
</evidence>
<evidence type="ECO:0000256" key="4">
    <source>
        <dbReference type="ARBA" id="ARBA00022989"/>
    </source>
</evidence>
<dbReference type="PROSITE" id="PS51257">
    <property type="entry name" value="PROKAR_LIPOPROTEIN"/>
    <property type="match status" value="1"/>
</dbReference>
<feature type="compositionally biased region" description="Polar residues" evidence="6">
    <location>
        <begin position="105"/>
        <end position="123"/>
    </location>
</feature>
<name>A0A662ZA91_9GAMM</name>
<feature type="compositionally biased region" description="Basic and acidic residues" evidence="6">
    <location>
        <begin position="75"/>
        <end position="92"/>
    </location>
</feature>
<gene>
    <name evidence="8" type="ORF">SAMN04487865_101035</name>
</gene>
<accession>A0A662ZA91</accession>
<dbReference type="OrthoDB" id="9766860at2"/>
<dbReference type="Pfam" id="PF03743">
    <property type="entry name" value="TrbI"/>
    <property type="match status" value="1"/>
</dbReference>
<evidence type="ECO:0000256" key="6">
    <source>
        <dbReference type="SAM" id="MobiDB-lite"/>
    </source>
</evidence>
<feature type="transmembrane region" description="Helical" evidence="7">
    <location>
        <begin position="14"/>
        <end position="36"/>
    </location>
</feature>
<reference evidence="8 9" key="1">
    <citation type="submission" date="2016-10" db="EMBL/GenBank/DDBJ databases">
        <authorList>
            <person name="Varghese N."/>
            <person name="Submissions S."/>
        </authorList>
    </citation>
    <scope>NUCLEOTIDE SEQUENCE [LARGE SCALE GENOMIC DNA]</scope>
    <source>
        <strain evidence="8 9">22B</strain>
    </source>
</reference>
<dbReference type="Gene3D" id="2.40.128.260">
    <property type="entry name" value="Type IV secretion system, VirB10/TraB/TrbI"/>
    <property type="match status" value="1"/>
</dbReference>
<dbReference type="AlphaFoldDB" id="A0A662ZA91"/>
<keyword evidence="3 7" id="KW-0812">Transmembrane</keyword>
<protein>
    <submittedName>
        <fullName evidence="8">Conjugation TrbI-like protein</fullName>
    </submittedName>
</protein>
<keyword evidence="4 7" id="KW-1133">Transmembrane helix</keyword>
<dbReference type="InterPro" id="IPR005498">
    <property type="entry name" value="T4SS_VirB10/TraB/TrbI"/>
</dbReference>
<sequence length="463" mass="51563">MFDRIRTGPLSKKWGYLITIGASACILMIVMSGYIINSQNKRAVKAGEKLYSVENNLKYADKVASGIARNLSSKDGSEKAKSDAEPSKYDAKEVFSDNLKETAVSVSTSLSPDQKNVPSPEQSMDTEDYLKEYIKYREKGNLLDRNSKAEDYSYTAEASAERIKERKPKENELNLNRAAEYRKAKAAPTRVELRFNHDETAVSVKPVNDASSSRYSKDESDIFTASDDRHSSFDKAEQTLSRYEVFERDNFTLENEVIKPKTPFALMQGTVIPAVLSTGINSELPGQISAMVTRDIRDSIRGRFLLIPKGSKLLGQYGSTAAFGAQRLFLGFNRIIFPNGHSINIGSMPGQSPDGFAGFEADVDNHFFRILSNCFFLSSITTAASSVQQTYGTTSGAGTLYTTQARELSSDVTEALSRIIERNINLAPTLKVQPGYKFTISLTKDIFFKEPYGVNHEEYFIKY</sequence>
<organism evidence="8 9">
    <name type="scientific">Succinivibrio dextrinosolvens</name>
    <dbReference type="NCBI Taxonomy" id="83771"/>
    <lineage>
        <taxon>Bacteria</taxon>
        <taxon>Pseudomonadati</taxon>
        <taxon>Pseudomonadota</taxon>
        <taxon>Gammaproteobacteria</taxon>
        <taxon>Aeromonadales</taxon>
        <taxon>Succinivibrionaceae</taxon>
        <taxon>Succinivibrio</taxon>
    </lineage>
</organism>
<comment type="subcellular location">
    <subcellularLocation>
        <location evidence="1">Membrane</location>
        <topology evidence="1">Single-pass membrane protein</topology>
    </subcellularLocation>
</comment>
<evidence type="ECO:0000256" key="7">
    <source>
        <dbReference type="SAM" id="Phobius"/>
    </source>
</evidence>
<dbReference type="CDD" id="cd16429">
    <property type="entry name" value="VirB10"/>
    <property type="match status" value="1"/>
</dbReference>
<keyword evidence="9" id="KW-1185">Reference proteome</keyword>
<dbReference type="RefSeq" id="WP_074839839.1">
    <property type="nucleotide sequence ID" value="NZ_CP047056.1"/>
</dbReference>
<dbReference type="EMBL" id="FOSF01000010">
    <property type="protein sequence ID" value="SFJ96454.1"/>
    <property type="molecule type" value="Genomic_DNA"/>
</dbReference>
<dbReference type="InterPro" id="IPR042217">
    <property type="entry name" value="T4SS_VirB10/TrbI"/>
</dbReference>
<feature type="region of interest" description="Disordered" evidence="6">
    <location>
        <begin position="71"/>
        <end position="92"/>
    </location>
</feature>
<dbReference type="Proteomes" id="UP000243374">
    <property type="component" value="Unassembled WGS sequence"/>
</dbReference>
<proteinExistence type="inferred from homology"/>